<dbReference type="PROSITE" id="PS50943">
    <property type="entry name" value="HTH_CROC1"/>
    <property type="match status" value="1"/>
</dbReference>
<gene>
    <name evidence="2" type="ordered locus">BBR47_35780</name>
</gene>
<protein>
    <submittedName>
        <fullName evidence="2">Putative DNA-binding protein</fullName>
    </submittedName>
</protein>
<sequence>MNLKEFGVFFARIREKSGYRSQRELADVSGVSHSTINRIEAGTHKTKHETLKVLATYLKDVTYEELLEKAGILEDTASPSSKKDKPLSEYESLFFYELEKLSEEDKQKALEHVRYLRYLAEQQK</sequence>
<dbReference type="Proteomes" id="UP000001877">
    <property type="component" value="Chromosome"/>
</dbReference>
<dbReference type="SUPFAM" id="SSF47413">
    <property type="entry name" value="lambda repressor-like DNA-binding domains"/>
    <property type="match status" value="1"/>
</dbReference>
<dbReference type="AlphaFoldDB" id="C0ZFJ6"/>
<dbReference type="KEGG" id="bbe:BBR47_35780"/>
<dbReference type="HOGENOM" id="CLU_1999556_0_0_9"/>
<evidence type="ECO:0000313" key="3">
    <source>
        <dbReference type="Proteomes" id="UP000001877"/>
    </source>
</evidence>
<dbReference type="CDD" id="cd00093">
    <property type="entry name" value="HTH_XRE"/>
    <property type="match status" value="1"/>
</dbReference>
<dbReference type="GO" id="GO:0003677">
    <property type="term" value="F:DNA binding"/>
    <property type="evidence" value="ECO:0007669"/>
    <property type="project" value="UniProtKB-KW"/>
</dbReference>
<name>C0ZFJ6_BREBN</name>
<reference evidence="2 3" key="1">
    <citation type="submission" date="2005-03" db="EMBL/GenBank/DDBJ databases">
        <title>Brevibacillus brevis strain 47, complete genome.</title>
        <authorList>
            <person name="Hosoyama A."/>
            <person name="Yamada R."/>
            <person name="Hongo Y."/>
            <person name="Terui Y."/>
            <person name="Ankai A."/>
            <person name="Masuyama W."/>
            <person name="Sekiguchi M."/>
            <person name="Takeda T."/>
            <person name="Asano K."/>
            <person name="Ohji S."/>
            <person name="Ichikawa N."/>
            <person name="Narita S."/>
            <person name="Aoki N."/>
            <person name="Miura H."/>
            <person name="Matsushita S."/>
            <person name="Sekigawa T."/>
            <person name="Yamagata H."/>
            <person name="Yoshikawa H."/>
            <person name="Udaka S."/>
            <person name="Tanikawa S."/>
            <person name="Fujita N."/>
        </authorList>
    </citation>
    <scope>NUCLEOTIDE SEQUENCE [LARGE SCALE GENOMIC DNA]</scope>
    <source>
        <strain evidence="3">47 / JCM 6285 / NBRC 100599</strain>
    </source>
</reference>
<dbReference type="SMART" id="SM00530">
    <property type="entry name" value="HTH_XRE"/>
    <property type="match status" value="1"/>
</dbReference>
<dbReference type="InterPro" id="IPR001387">
    <property type="entry name" value="Cro/C1-type_HTH"/>
</dbReference>
<keyword evidence="3" id="KW-1185">Reference proteome</keyword>
<keyword evidence="2" id="KW-0238">DNA-binding</keyword>
<evidence type="ECO:0000259" key="1">
    <source>
        <dbReference type="PROSITE" id="PS50943"/>
    </source>
</evidence>
<dbReference type="STRING" id="358681.BBR47_35780"/>
<dbReference type="InterPro" id="IPR010982">
    <property type="entry name" value="Lambda_DNA-bd_dom_sf"/>
</dbReference>
<feature type="domain" description="HTH cro/C1-type" evidence="1">
    <location>
        <begin position="21"/>
        <end position="66"/>
    </location>
</feature>
<dbReference type="Pfam" id="PF01381">
    <property type="entry name" value="HTH_3"/>
    <property type="match status" value="1"/>
</dbReference>
<dbReference type="RefSeq" id="WP_015891852.1">
    <property type="nucleotide sequence ID" value="NC_012491.1"/>
</dbReference>
<organism evidence="2 3">
    <name type="scientific">Brevibacillus brevis (strain 47 / JCM 6285 / NBRC 100599)</name>
    <dbReference type="NCBI Taxonomy" id="358681"/>
    <lineage>
        <taxon>Bacteria</taxon>
        <taxon>Bacillati</taxon>
        <taxon>Bacillota</taxon>
        <taxon>Bacilli</taxon>
        <taxon>Bacillales</taxon>
        <taxon>Paenibacillaceae</taxon>
        <taxon>Brevibacillus</taxon>
    </lineage>
</organism>
<evidence type="ECO:0000313" key="2">
    <source>
        <dbReference type="EMBL" id="BAH44555.1"/>
    </source>
</evidence>
<proteinExistence type="predicted"/>
<accession>C0ZFJ6</accession>
<dbReference type="EMBL" id="AP008955">
    <property type="protein sequence ID" value="BAH44555.1"/>
    <property type="molecule type" value="Genomic_DNA"/>
</dbReference>
<dbReference type="eggNOG" id="COG1396">
    <property type="taxonomic scope" value="Bacteria"/>
</dbReference>
<dbReference type="Gene3D" id="1.10.260.40">
    <property type="entry name" value="lambda repressor-like DNA-binding domains"/>
    <property type="match status" value="1"/>
</dbReference>